<dbReference type="InterPro" id="IPR029016">
    <property type="entry name" value="GAF-like_dom_sf"/>
</dbReference>
<dbReference type="PANTHER" id="PTHR43102">
    <property type="entry name" value="SLR1143 PROTEIN"/>
    <property type="match status" value="1"/>
</dbReference>
<dbReference type="InterPro" id="IPR003018">
    <property type="entry name" value="GAF"/>
</dbReference>
<dbReference type="Gene3D" id="3.30.70.270">
    <property type="match status" value="1"/>
</dbReference>
<dbReference type="PROSITE" id="PS50887">
    <property type="entry name" value="GGDEF"/>
    <property type="match status" value="1"/>
</dbReference>
<evidence type="ECO:0000256" key="1">
    <source>
        <dbReference type="SAM" id="MobiDB-lite"/>
    </source>
</evidence>
<dbReference type="SUPFAM" id="SSF55781">
    <property type="entry name" value="GAF domain-like"/>
    <property type="match status" value="1"/>
</dbReference>
<dbReference type="PANTHER" id="PTHR43102:SF2">
    <property type="entry name" value="GAF DOMAIN-CONTAINING PROTEIN"/>
    <property type="match status" value="1"/>
</dbReference>
<accession>A0A9W6IPR7</accession>
<dbReference type="InterPro" id="IPR029787">
    <property type="entry name" value="Nucleotide_cyclase"/>
</dbReference>
<proteinExistence type="predicted"/>
<name>A0A9W6IPR7_9HYPH</name>
<dbReference type="FunFam" id="3.30.70.270:FF:000001">
    <property type="entry name" value="Diguanylate cyclase domain protein"/>
    <property type="match status" value="1"/>
</dbReference>
<dbReference type="NCBIfam" id="TIGR00254">
    <property type="entry name" value="GGDEF"/>
    <property type="match status" value="1"/>
</dbReference>
<dbReference type="CDD" id="cd01949">
    <property type="entry name" value="GGDEF"/>
    <property type="match status" value="1"/>
</dbReference>
<comment type="caution">
    <text evidence="3">The sequence shown here is derived from an EMBL/GenBank/DDBJ whole genome shotgun (WGS) entry which is preliminary data.</text>
</comment>
<dbReference type="Gene3D" id="3.30.450.40">
    <property type="match status" value="1"/>
</dbReference>
<feature type="domain" description="GGDEF" evidence="2">
    <location>
        <begin position="229"/>
        <end position="363"/>
    </location>
</feature>
<dbReference type="SMART" id="SM00065">
    <property type="entry name" value="GAF"/>
    <property type="match status" value="1"/>
</dbReference>
<dbReference type="Pfam" id="PF00990">
    <property type="entry name" value="GGDEF"/>
    <property type="match status" value="1"/>
</dbReference>
<dbReference type="InterPro" id="IPR000160">
    <property type="entry name" value="GGDEF_dom"/>
</dbReference>
<protein>
    <recommendedName>
        <fullName evidence="2">GGDEF domain-containing protein</fullName>
    </recommendedName>
</protein>
<reference evidence="3" key="1">
    <citation type="journal article" date="2014" name="Int. J. Syst. Evol. Microbiol.">
        <title>Complete genome sequence of Corynebacterium casei LMG S-19264T (=DSM 44701T), isolated from a smear-ripened cheese.</title>
        <authorList>
            <consortium name="US DOE Joint Genome Institute (JGI-PGF)"/>
            <person name="Walter F."/>
            <person name="Albersmeier A."/>
            <person name="Kalinowski J."/>
            <person name="Ruckert C."/>
        </authorList>
    </citation>
    <scope>NUCLEOTIDE SEQUENCE</scope>
    <source>
        <strain evidence="3">VKM B-1606</strain>
    </source>
</reference>
<organism evidence="3 4">
    <name type="scientific">Methylopila capsulata</name>
    <dbReference type="NCBI Taxonomy" id="61654"/>
    <lineage>
        <taxon>Bacteria</taxon>
        <taxon>Pseudomonadati</taxon>
        <taxon>Pseudomonadota</taxon>
        <taxon>Alphaproteobacteria</taxon>
        <taxon>Hyphomicrobiales</taxon>
        <taxon>Methylopilaceae</taxon>
        <taxon>Methylopila</taxon>
    </lineage>
</organism>
<reference evidence="3" key="2">
    <citation type="submission" date="2023-01" db="EMBL/GenBank/DDBJ databases">
        <authorList>
            <person name="Sun Q."/>
            <person name="Evtushenko L."/>
        </authorList>
    </citation>
    <scope>NUCLEOTIDE SEQUENCE</scope>
    <source>
        <strain evidence="3">VKM B-1606</strain>
    </source>
</reference>
<evidence type="ECO:0000259" key="2">
    <source>
        <dbReference type="PROSITE" id="PS50887"/>
    </source>
</evidence>
<dbReference type="EMBL" id="BSFF01000001">
    <property type="protein sequence ID" value="GLK54272.1"/>
    <property type="molecule type" value="Genomic_DNA"/>
</dbReference>
<dbReference type="GO" id="GO:0003824">
    <property type="term" value="F:catalytic activity"/>
    <property type="evidence" value="ECO:0007669"/>
    <property type="project" value="UniProtKB-ARBA"/>
</dbReference>
<sequence length="442" mass="47844">MHRRRGASGDARLEAFSTEEQSLTAERRTPACGTEGAHALGRSCEDLRLAALARYDVMDTPGEEAFDRIVRLTQKVFRTSMVTISLIDGHRQWFKARHGVGPQETARGPALCSSTIEQGSPLIVTDARRDPRFAQNPFVTGEPHIRFYAGAPLVTPDGQMLGTLCVMDQAQRAFTDDEREILVDLARIVIDELELRLLADADALTGALSRRAFRAEAQKAIDQAAHAERPLSLIVIDLDHFKRVNDTYGHDRGDAALIGSVLACAAQFAGRERIGRLGGEEFAVLLPDVGTDRALSVAERIREAIRGETYAFREGTFRVTASLGVTSAPADGACDIDMLLRSADMALYQAKAAGRNRCVVAASPIGRGAGLRRVLKRGSLVLGAGRESVPCTVRAVSAGRVRLDVLGAAELPTRFDLVMDGEDPAPCRVVTRSERGLEAAFE</sequence>
<evidence type="ECO:0000313" key="3">
    <source>
        <dbReference type="EMBL" id="GLK54272.1"/>
    </source>
</evidence>
<dbReference type="AlphaFoldDB" id="A0A9W6IPR7"/>
<dbReference type="Pfam" id="PF01590">
    <property type="entry name" value="GAF"/>
    <property type="match status" value="1"/>
</dbReference>
<gene>
    <name evidence="3" type="ORF">GCM10008170_02910</name>
</gene>
<dbReference type="Proteomes" id="UP001143400">
    <property type="component" value="Unassembled WGS sequence"/>
</dbReference>
<dbReference type="InterPro" id="IPR043128">
    <property type="entry name" value="Rev_trsase/Diguanyl_cyclase"/>
</dbReference>
<dbReference type="SUPFAM" id="SSF55073">
    <property type="entry name" value="Nucleotide cyclase"/>
    <property type="match status" value="1"/>
</dbReference>
<dbReference type="SMART" id="SM00267">
    <property type="entry name" value="GGDEF"/>
    <property type="match status" value="1"/>
</dbReference>
<evidence type="ECO:0000313" key="4">
    <source>
        <dbReference type="Proteomes" id="UP001143400"/>
    </source>
</evidence>
<feature type="region of interest" description="Disordered" evidence="1">
    <location>
        <begin position="1"/>
        <end position="30"/>
    </location>
</feature>